<comment type="caution">
    <text evidence="2">The sequence shown here is derived from an EMBL/GenBank/DDBJ whole genome shotgun (WGS) entry which is preliminary data.</text>
</comment>
<evidence type="ECO:0000256" key="1">
    <source>
        <dbReference type="SAM" id="Phobius"/>
    </source>
</evidence>
<name>A0A5B7D8Y9_PORTR</name>
<evidence type="ECO:0000313" key="3">
    <source>
        <dbReference type="Proteomes" id="UP000324222"/>
    </source>
</evidence>
<gene>
    <name evidence="2" type="ORF">E2C01_010646</name>
</gene>
<reference evidence="2 3" key="1">
    <citation type="submission" date="2019-05" db="EMBL/GenBank/DDBJ databases">
        <title>Another draft genome of Portunus trituberculatus and its Hox gene families provides insights of decapod evolution.</title>
        <authorList>
            <person name="Jeong J.-H."/>
            <person name="Song I."/>
            <person name="Kim S."/>
            <person name="Choi T."/>
            <person name="Kim D."/>
            <person name="Ryu S."/>
            <person name="Kim W."/>
        </authorList>
    </citation>
    <scope>NUCLEOTIDE SEQUENCE [LARGE SCALE GENOMIC DNA]</scope>
    <source>
        <tissue evidence="2">Muscle</tissue>
    </source>
</reference>
<sequence length="109" mass="12168">MHPSSLIIPEDPGTRGAGGAPIHLRFRHCDTVLQNLCVTGIAFNRVLHFSSFHPPAFRKATRMFLAFPLTFSYAFFYIGSLCWAHSTTFHAILTRPMPDMLTPPYCGGN</sequence>
<dbReference type="EMBL" id="VSRR010000621">
    <property type="protein sequence ID" value="MPC17780.1"/>
    <property type="molecule type" value="Genomic_DNA"/>
</dbReference>
<keyword evidence="1" id="KW-0472">Membrane</keyword>
<proteinExistence type="predicted"/>
<dbReference type="AlphaFoldDB" id="A0A5B7D8Y9"/>
<organism evidence="2 3">
    <name type="scientific">Portunus trituberculatus</name>
    <name type="common">Swimming crab</name>
    <name type="synonym">Neptunus trituberculatus</name>
    <dbReference type="NCBI Taxonomy" id="210409"/>
    <lineage>
        <taxon>Eukaryota</taxon>
        <taxon>Metazoa</taxon>
        <taxon>Ecdysozoa</taxon>
        <taxon>Arthropoda</taxon>
        <taxon>Crustacea</taxon>
        <taxon>Multicrustacea</taxon>
        <taxon>Malacostraca</taxon>
        <taxon>Eumalacostraca</taxon>
        <taxon>Eucarida</taxon>
        <taxon>Decapoda</taxon>
        <taxon>Pleocyemata</taxon>
        <taxon>Brachyura</taxon>
        <taxon>Eubrachyura</taxon>
        <taxon>Portunoidea</taxon>
        <taxon>Portunidae</taxon>
        <taxon>Portuninae</taxon>
        <taxon>Portunus</taxon>
    </lineage>
</organism>
<keyword evidence="3" id="KW-1185">Reference proteome</keyword>
<keyword evidence="1" id="KW-1133">Transmembrane helix</keyword>
<evidence type="ECO:0000313" key="2">
    <source>
        <dbReference type="EMBL" id="MPC17780.1"/>
    </source>
</evidence>
<dbReference type="Proteomes" id="UP000324222">
    <property type="component" value="Unassembled WGS sequence"/>
</dbReference>
<accession>A0A5B7D8Y9</accession>
<protein>
    <submittedName>
        <fullName evidence="2">Uncharacterized protein</fullName>
    </submittedName>
</protein>
<feature type="transmembrane region" description="Helical" evidence="1">
    <location>
        <begin position="64"/>
        <end position="86"/>
    </location>
</feature>
<keyword evidence="1" id="KW-0812">Transmembrane</keyword>